<proteinExistence type="predicted"/>
<name>A0A5B7F396_PORTR</name>
<reference evidence="1 2" key="1">
    <citation type="submission" date="2019-05" db="EMBL/GenBank/DDBJ databases">
        <title>Another draft genome of Portunus trituberculatus and its Hox gene families provides insights of decapod evolution.</title>
        <authorList>
            <person name="Jeong J.-H."/>
            <person name="Song I."/>
            <person name="Kim S."/>
            <person name="Choi T."/>
            <person name="Kim D."/>
            <person name="Ryu S."/>
            <person name="Kim W."/>
        </authorList>
    </citation>
    <scope>NUCLEOTIDE SEQUENCE [LARGE SCALE GENOMIC DNA]</scope>
    <source>
        <tissue evidence="1">Muscle</tissue>
    </source>
</reference>
<protein>
    <submittedName>
        <fullName evidence="1">Uncharacterized protein</fullName>
    </submittedName>
</protein>
<gene>
    <name evidence="1" type="ORF">E2C01_034601</name>
</gene>
<evidence type="ECO:0000313" key="1">
    <source>
        <dbReference type="EMBL" id="MPC41022.1"/>
    </source>
</evidence>
<dbReference type="AlphaFoldDB" id="A0A5B7F396"/>
<keyword evidence="2" id="KW-1185">Reference proteome</keyword>
<dbReference type="EMBL" id="VSRR010004892">
    <property type="protein sequence ID" value="MPC41022.1"/>
    <property type="molecule type" value="Genomic_DNA"/>
</dbReference>
<comment type="caution">
    <text evidence="1">The sequence shown here is derived from an EMBL/GenBank/DDBJ whole genome shotgun (WGS) entry which is preliminary data.</text>
</comment>
<accession>A0A5B7F396</accession>
<evidence type="ECO:0000313" key="2">
    <source>
        <dbReference type="Proteomes" id="UP000324222"/>
    </source>
</evidence>
<dbReference type="Proteomes" id="UP000324222">
    <property type="component" value="Unassembled WGS sequence"/>
</dbReference>
<organism evidence="1 2">
    <name type="scientific">Portunus trituberculatus</name>
    <name type="common">Swimming crab</name>
    <name type="synonym">Neptunus trituberculatus</name>
    <dbReference type="NCBI Taxonomy" id="210409"/>
    <lineage>
        <taxon>Eukaryota</taxon>
        <taxon>Metazoa</taxon>
        <taxon>Ecdysozoa</taxon>
        <taxon>Arthropoda</taxon>
        <taxon>Crustacea</taxon>
        <taxon>Multicrustacea</taxon>
        <taxon>Malacostraca</taxon>
        <taxon>Eumalacostraca</taxon>
        <taxon>Eucarida</taxon>
        <taxon>Decapoda</taxon>
        <taxon>Pleocyemata</taxon>
        <taxon>Brachyura</taxon>
        <taxon>Eubrachyura</taxon>
        <taxon>Portunoidea</taxon>
        <taxon>Portunidae</taxon>
        <taxon>Portuninae</taxon>
        <taxon>Portunus</taxon>
    </lineage>
</organism>
<sequence length="83" mass="9431">MSRTLVLSPAGTQGRPVQIVHMPSPKQTRTLPCPAHSAIIISIIININFNDFTTQQLYRLLIPEKDNEMFEKSDMVSQYLICE</sequence>